<reference evidence="2" key="1">
    <citation type="submission" date="2016-11" db="UniProtKB">
        <authorList>
            <consortium name="WormBaseParasite"/>
        </authorList>
    </citation>
    <scope>IDENTIFICATION</scope>
    <source>
        <strain evidence="2">KR3021</strain>
    </source>
</reference>
<protein>
    <submittedName>
        <fullName evidence="2">Protein kinase domain-containing protein</fullName>
    </submittedName>
</protein>
<dbReference type="WBParaSite" id="RSKR_0000511200.1">
    <property type="protein sequence ID" value="RSKR_0000511200.1"/>
    <property type="gene ID" value="RSKR_0000511200"/>
</dbReference>
<accession>A0AC35TVL4</accession>
<proteinExistence type="predicted"/>
<evidence type="ECO:0000313" key="2">
    <source>
        <dbReference type="WBParaSite" id="RSKR_0000511200.1"/>
    </source>
</evidence>
<organism evidence="1 2">
    <name type="scientific">Rhabditophanes sp. KR3021</name>
    <dbReference type="NCBI Taxonomy" id="114890"/>
    <lineage>
        <taxon>Eukaryota</taxon>
        <taxon>Metazoa</taxon>
        <taxon>Ecdysozoa</taxon>
        <taxon>Nematoda</taxon>
        <taxon>Chromadorea</taxon>
        <taxon>Rhabditida</taxon>
        <taxon>Tylenchina</taxon>
        <taxon>Panagrolaimomorpha</taxon>
        <taxon>Strongyloidoidea</taxon>
        <taxon>Alloionematidae</taxon>
        <taxon>Rhabditophanes</taxon>
    </lineage>
</organism>
<evidence type="ECO:0000313" key="1">
    <source>
        <dbReference type="Proteomes" id="UP000095286"/>
    </source>
</evidence>
<dbReference type="Proteomes" id="UP000095286">
    <property type="component" value="Unplaced"/>
</dbReference>
<sequence length="665" mass="74327">MYSSFSNFGNSKPNGSGGNQYSSLNDKNYQTKDGMFLINGGTNSNDNFNFITTPKNSKSSKLKALVGGGKSEFTGMPQQWAVLLQNSQISKQEQQQNPQAVLDALKYYTQKDNCAQKWLRYDDYDPYRDSTTMSPSPSYTTQNYGYQHKHINNDMVHKKSLPTTPSSYHQQLNHQLSQHQNLHQNTNNSYGPYKLQTSNSIGYVNNGANYPKYTSNVGSTLPASNSYKYLNNPANHHHHQSLSVDREFGKVMASPQVKKLPQSFESLNLKTTSTSISSASSASEGENLTIINNNPLPPTPKISHNISTPTKTNLMTEAVKIPPPIPERPPRTLSIYTKPKEEEDSESTLNGAFGKEIKKEITTRKKKISDDEVLARLRAIVSIGNPDRKYQKIDKIGSGASGLVYTAIEVNTGSQVAIKEMSLAQQPKKDLIINEILVMRENKHTNIVNYLDSYLVNQDLWVIMEYLAGGSLTDVVTECQMEEGMIAGVCREVLQALEFLHSRHVIHRDIKSDNILLGMDGSVKLTDFGFCAQISPEQNKRTTLVGTPYWMSPELISRKPYGPNVDCWSLGIMAIEMIEGEPPYLNENPLRAIYLIATNGKPDFPSRETLSLPFRDFIDRALEVNPELRYSSSQLLKHNFLKCAQPLSGLQYLIVAAKRSIAAST</sequence>
<name>A0AC35TVL4_9BILA</name>